<organism evidence="1 2">
    <name type="scientific">Fictibacillus barbaricus</name>
    <dbReference type="NCBI Taxonomy" id="182136"/>
    <lineage>
        <taxon>Bacteria</taxon>
        <taxon>Bacillati</taxon>
        <taxon>Bacillota</taxon>
        <taxon>Bacilli</taxon>
        <taxon>Bacillales</taxon>
        <taxon>Fictibacillaceae</taxon>
        <taxon>Fictibacillus</taxon>
    </lineage>
</organism>
<proteinExistence type="predicted"/>
<gene>
    <name evidence="1" type="ORF">J2X07_000053</name>
</gene>
<name>A0ABU1TV41_9BACL</name>
<accession>A0ABU1TV41</accession>
<protein>
    <submittedName>
        <fullName evidence="1">Uncharacterized protein</fullName>
    </submittedName>
</protein>
<keyword evidence="2" id="KW-1185">Reference proteome</keyword>
<reference evidence="1 2" key="1">
    <citation type="submission" date="2023-07" db="EMBL/GenBank/DDBJ databases">
        <title>Sorghum-associated microbial communities from plants grown in Nebraska, USA.</title>
        <authorList>
            <person name="Schachtman D."/>
        </authorList>
    </citation>
    <scope>NUCLEOTIDE SEQUENCE [LARGE SCALE GENOMIC DNA]</scope>
    <source>
        <strain evidence="1 2">BE211</strain>
    </source>
</reference>
<evidence type="ECO:0000313" key="1">
    <source>
        <dbReference type="EMBL" id="MDR7071078.1"/>
    </source>
</evidence>
<comment type="caution">
    <text evidence="1">The sequence shown here is derived from an EMBL/GenBank/DDBJ whole genome shotgun (WGS) entry which is preliminary data.</text>
</comment>
<dbReference type="EMBL" id="JAVDWA010000001">
    <property type="protein sequence ID" value="MDR7071078.1"/>
    <property type="molecule type" value="Genomic_DNA"/>
</dbReference>
<dbReference type="RefSeq" id="WP_310255427.1">
    <property type="nucleotide sequence ID" value="NZ_JAVDWA010000001.1"/>
</dbReference>
<dbReference type="Proteomes" id="UP001258181">
    <property type="component" value="Unassembled WGS sequence"/>
</dbReference>
<sequence length="45" mass="5041">MSIVKILLGNEKEDGCCGVEIIEIENKDDACCEIEKKNEKRPCCP</sequence>
<evidence type="ECO:0000313" key="2">
    <source>
        <dbReference type="Proteomes" id="UP001258181"/>
    </source>
</evidence>